<comment type="caution">
    <text evidence="2">The sequence shown here is derived from an EMBL/GenBank/DDBJ whole genome shotgun (WGS) entry which is preliminary data.</text>
</comment>
<dbReference type="RefSeq" id="WP_153379131.1">
    <property type="nucleotide sequence ID" value="NZ_WIVW01000013.1"/>
</dbReference>
<dbReference type="AlphaFoldDB" id="A0A7X2CDV0"/>
<dbReference type="Proteomes" id="UP000437970">
    <property type="component" value="Unassembled WGS sequence"/>
</dbReference>
<feature type="region of interest" description="Disordered" evidence="1">
    <location>
        <begin position="47"/>
        <end position="76"/>
    </location>
</feature>
<feature type="compositionally biased region" description="Polar residues" evidence="1">
    <location>
        <begin position="56"/>
        <end position="76"/>
    </location>
</feature>
<organism evidence="2 3">
    <name type="scientific">Pseudomonas helleri</name>
    <dbReference type="NCBI Taxonomy" id="1608996"/>
    <lineage>
        <taxon>Bacteria</taxon>
        <taxon>Pseudomonadati</taxon>
        <taxon>Pseudomonadota</taxon>
        <taxon>Gammaproteobacteria</taxon>
        <taxon>Pseudomonadales</taxon>
        <taxon>Pseudomonadaceae</taxon>
        <taxon>Pseudomonas</taxon>
    </lineage>
</organism>
<reference evidence="2 3" key="1">
    <citation type="submission" date="2019-10" db="EMBL/GenBank/DDBJ databases">
        <title>Evaluation of single-gene subtyping targets for Pseudomonas.</title>
        <authorList>
            <person name="Reichler S.J."/>
            <person name="Orsi R.H."/>
            <person name="Wiedmann M."/>
            <person name="Martin N.H."/>
            <person name="Murphy S.I."/>
        </authorList>
    </citation>
    <scope>NUCLEOTIDE SEQUENCE [LARGE SCALE GENOMIC DNA]</scope>
    <source>
        <strain evidence="2 3">FSL R10-1984</strain>
    </source>
</reference>
<proteinExistence type="predicted"/>
<name>A0A7X2CDV0_9PSED</name>
<evidence type="ECO:0000313" key="2">
    <source>
        <dbReference type="EMBL" id="MQU27246.1"/>
    </source>
</evidence>
<protein>
    <submittedName>
        <fullName evidence="2">Uncharacterized protein</fullName>
    </submittedName>
</protein>
<evidence type="ECO:0000256" key="1">
    <source>
        <dbReference type="SAM" id="MobiDB-lite"/>
    </source>
</evidence>
<gene>
    <name evidence="2" type="ORF">GHO29_12190</name>
</gene>
<sequence length="76" mass="8340">MNEEQIERFRKIVQEISTDEKVSFDEAFAIASNYLAYWVSEMPKGRAFSGGGSHQAGFSQADQSLDSETNTEGSAG</sequence>
<dbReference type="EMBL" id="WIVW01000013">
    <property type="protein sequence ID" value="MQU27246.1"/>
    <property type="molecule type" value="Genomic_DNA"/>
</dbReference>
<evidence type="ECO:0000313" key="3">
    <source>
        <dbReference type="Proteomes" id="UP000437970"/>
    </source>
</evidence>
<accession>A0A7X2CDV0</accession>